<dbReference type="GO" id="GO:0015179">
    <property type="term" value="F:L-amino acid transmembrane transporter activity"/>
    <property type="evidence" value="ECO:0007669"/>
    <property type="project" value="TreeGrafter"/>
</dbReference>
<dbReference type="GO" id="GO:0005774">
    <property type="term" value="C:vacuolar membrane"/>
    <property type="evidence" value="ECO:0007669"/>
    <property type="project" value="TreeGrafter"/>
</dbReference>
<dbReference type="Pfam" id="PF01490">
    <property type="entry name" value="Aa_trans"/>
    <property type="match status" value="1"/>
</dbReference>
<evidence type="ECO:0000256" key="3">
    <source>
        <dbReference type="ARBA" id="ARBA00022989"/>
    </source>
</evidence>
<evidence type="ECO:0000313" key="7">
    <source>
        <dbReference type="Proteomes" id="UP000829999"/>
    </source>
</evidence>
<feature type="transmembrane region" description="Helical" evidence="5">
    <location>
        <begin position="385"/>
        <end position="411"/>
    </location>
</feature>
<organism evidence="7 8">
    <name type="scientific">Spodoptera frugiperda</name>
    <name type="common">Fall armyworm</name>
    <dbReference type="NCBI Taxonomy" id="7108"/>
    <lineage>
        <taxon>Eukaryota</taxon>
        <taxon>Metazoa</taxon>
        <taxon>Ecdysozoa</taxon>
        <taxon>Arthropoda</taxon>
        <taxon>Hexapoda</taxon>
        <taxon>Insecta</taxon>
        <taxon>Pterygota</taxon>
        <taxon>Neoptera</taxon>
        <taxon>Endopterygota</taxon>
        <taxon>Lepidoptera</taxon>
        <taxon>Glossata</taxon>
        <taxon>Ditrysia</taxon>
        <taxon>Noctuoidea</taxon>
        <taxon>Noctuidae</taxon>
        <taxon>Amphipyrinae</taxon>
        <taxon>Spodoptera</taxon>
    </lineage>
</organism>
<comment type="subcellular location">
    <subcellularLocation>
        <location evidence="1">Membrane</location>
        <topology evidence="1">Multi-pass membrane protein</topology>
    </subcellularLocation>
</comment>
<feature type="transmembrane region" description="Helical" evidence="5">
    <location>
        <begin position="77"/>
        <end position="98"/>
    </location>
</feature>
<feature type="transmembrane region" description="Helical" evidence="5">
    <location>
        <begin position="180"/>
        <end position="197"/>
    </location>
</feature>
<keyword evidence="3 5" id="KW-1133">Transmembrane helix</keyword>
<feature type="domain" description="Amino acid transporter transmembrane" evidence="6">
    <location>
        <begin position="40"/>
        <end position="445"/>
    </location>
</feature>
<dbReference type="AlphaFoldDB" id="A0A9R0DFH4"/>
<keyword evidence="4 5" id="KW-0472">Membrane</keyword>
<feature type="transmembrane region" description="Helical" evidence="5">
    <location>
        <begin position="247"/>
        <end position="264"/>
    </location>
</feature>
<feature type="transmembrane region" description="Helical" evidence="5">
    <location>
        <begin position="423"/>
        <end position="446"/>
    </location>
</feature>
<sequence>MSRPPPGVSPSRNFQNLTSSQADEDAYDYVKARPAAKLTSLTGSIAHIVKGALGGGILSCHVGFMKGGILVTIPLNFFFGIYMGYCLYLLVQSTIIIYKRTRIPVMSYADVGEASLMMCSKKGLARFSKLFRYTIDIIIMIDLFGSCCCYQIIIAKSIKQLVENVPDAKFEGKGEGYPNLRVYLMVMIPMVILICLIRHLKYLAPFSIAANVLVAFCVVMVVYYAMILNPTLQGMETTTSIYGMLEYVGIGVFSMSCSGVVIPIENNMAEPRKFPIALTVGMGLIILATTSQGLFGYAAFLDKSVSPVTMNLPLSLLPKMLKGGIAAMIYVTHALNFWVPFNLAFYYLKKLHPPEKAVFWELLYRAIFVTVIGMIAVVFPDINALMGFLGVFCIANMAFVWPNIITLLVIWDRPGLGSMKWKLWRGIVLLVIGLFIFVCGSMVAIIELGTVFYKINIAQTPDE</sequence>
<feature type="transmembrane region" description="Helical" evidence="5">
    <location>
        <begin position="130"/>
        <end position="153"/>
    </location>
</feature>
<dbReference type="OrthoDB" id="2417221at2759"/>
<dbReference type="GeneID" id="118276910"/>
<dbReference type="PANTHER" id="PTHR22950:SF349">
    <property type="entry name" value="AMINO ACID TRANSPORTER TRANSMEMBRANE DOMAIN-CONTAINING PROTEIN"/>
    <property type="match status" value="1"/>
</dbReference>
<gene>
    <name evidence="8" type="primary">LOC118276910</name>
</gene>
<dbReference type="PANTHER" id="PTHR22950">
    <property type="entry name" value="AMINO ACID TRANSPORTER"/>
    <property type="match status" value="1"/>
</dbReference>
<evidence type="ECO:0000256" key="5">
    <source>
        <dbReference type="SAM" id="Phobius"/>
    </source>
</evidence>
<protein>
    <submittedName>
        <fullName evidence="8">Proton-coupled amino acid transporter-like protein CG1139</fullName>
    </submittedName>
</protein>
<feature type="transmembrane region" description="Helical" evidence="5">
    <location>
        <begin position="320"/>
        <end position="341"/>
    </location>
</feature>
<dbReference type="Proteomes" id="UP000829999">
    <property type="component" value="Chromosome 17"/>
</dbReference>
<feature type="transmembrane region" description="Helical" evidence="5">
    <location>
        <begin position="276"/>
        <end position="300"/>
    </location>
</feature>
<feature type="transmembrane region" description="Helical" evidence="5">
    <location>
        <begin position="209"/>
        <end position="227"/>
    </location>
</feature>
<dbReference type="RefSeq" id="XP_035451417.1">
    <property type="nucleotide sequence ID" value="XM_035595524.2"/>
</dbReference>
<evidence type="ECO:0000259" key="6">
    <source>
        <dbReference type="Pfam" id="PF01490"/>
    </source>
</evidence>
<evidence type="ECO:0000256" key="2">
    <source>
        <dbReference type="ARBA" id="ARBA00022692"/>
    </source>
</evidence>
<evidence type="ECO:0000256" key="1">
    <source>
        <dbReference type="ARBA" id="ARBA00004141"/>
    </source>
</evidence>
<evidence type="ECO:0000313" key="8">
    <source>
        <dbReference type="RefSeq" id="XP_035451417.1"/>
    </source>
</evidence>
<keyword evidence="2 5" id="KW-0812">Transmembrane</keyword>
<keyword evidence="7" id="KW-1185">Reference proteome</keyword>
<proteinExistence type="predicted"/>
<feature type="transmembrane region" description="Helical" evidence="5">
    <location>
        <begin position="362"/>
        <end position="379"/>
    </location>
</feature>
<reference evidence="8" key="1">
    <citation type="submission" date="2025-08" db="UniProtKB">
        <authorList>
            <consortium name="RefSeq"/>
        </authorList>
    </citation>
    <scope>IDENTIFICATION</scope>
    <source>
        <tissue evidence="8">Whole larval tissue</tissue>
    </source>
</reference>
<dbReference type="InterPro" id="IPR013057">
    <property type="entry name" value="AA_transpt_TM"/>
</dbReference>
<accession>A0A9R0DFH4</accession>
<name>A0A9R0DFH4_SPOFR</name>
<evidence type="ECO:0000256" key="4">
    <source>
        <dbReference type="ARBA" id="ARBA00023136"/>
    </source>
</evidence>